<feature type="transmembrane region" description="Helical" evidence="2">
    <location>
        <begin position="615"/>
        <end position="636"/>
    </location>
</feature>
<dbReference type="RefSeq" id="WP_104434743.1">
    <property type="nucleotide sequence ID" value="NZ_PTJA01000002.1"/>
</dbReference>
<accession>A0A2S6HWK8</accession>
<dbReference type="OrthoDB" id="355208at2"/>
<evidence type="ECO:0000256" key="2">
    <source>
        <dbReference type="SAM" id="Phobius"/>
    </source>
</evidence>
<dbReference type="AlphaFoldDB" id="A0A2S6HWK8"/>
<feature type="chain" id="PRO_5015614840" evidence="3">
    <location>
        <begin position="32"/>
        <end position="641"/>
    </location>
</feature>
<dbReference type="Gene3D" id="2.160.20.20">
    <property type="match status" value="1"/>
</dbReference>
<keyword evidence="2" id="KW-1133">Transmembrane helix</keyword>
<evidence type="ECO:0000313" key="5">
    <source>
        <dbReference type="Proteomes" id="UP000237749"/>
    </source>
</evidence>
<sequence length="641" mass="65775">MHFNRFNKTMAGILVMTMVVSMASQTVTIHAANTTQVTTQSSEPPAGGPGGQQPPEGAPTGQPPENGQQPPEGAPTGQPPENGQQPPDGAPAGQTQQGEEKTQGQQPSDMNQAPPGGVGGADTMTFDYKGSYTAALVADGKEVSSDKESITASDPDQNAALVQNGGTLTITEGTLQKSGDDTNGDNCNFYGLNSILLGVNSDSKAYISGSSLRADSEGSNGIFSTDNAVIYANDNQISTSAGNSRGLDATYGGTIIANLMDISTKGDHSAAIATDRGGGTISVTNSTLSTEGSGSPLLYSTGNIEVDNVTGSSTGSQIAGMEGLNTIRIYHSSLTSANTGKTASDPVANGIIIYQSTSGDAEASTGEAATFEAADSTLKSAVKSGSMFYSTNTEANIVLSNTKLDFDSDNAGLLTVEGNDSNNWGTAGSNGSKVKFTGLNQTLNGTISVDTISSLELYLLENTTYTGSTVIQTNSVNTKTTESPVTVNLDSTSKWVLVKDCEISNLNAEKGASIVDEDGKTVTIVANGKTVVTGTGSRTLTVTGTYTETITTDTSNALSTSYSDRSEFDKYYGISTTFGENIAAKDGKAETSAESQSEAESQAGNQEETSQNSPGGILAVIASVCAIIGVGGVLAYRKKRK</sequence>
<feature type="compositionally biased region" description="Low complexity" evidence="1">
    <location>
        <begin position="53"/>
        <end position="75"/>
    </location>
</feature>
<protein>
    <submittedName>
        <fullName evidence="4">Uncharacterized protein</fullName>
    </submittedName>
</protein>
<keyword evidence="2" id="KW-0812">Transmembrane</keyword>
<evidence type="ECO:0000256" key="3">
    <source>
        <dbReference type="SAM" id="SignalP"/>
    </source>
</evidence>
<evidence type="ECO:0000313" key="4">
    <source>
        <dbReference type="EMBL" id="PPK82357.1"/>
    </source>
</evidence>
<gene>
    <name evidence="4" type="ORF">BXY41_10243</name>
</gene>
<name>A0A2S6HWK8_9FIRM</name>
<comment type="caution">
    <text evidence="4">The sequence shown here is derived from an EMBL/GenBank/DDBJ whole genome shotgun (WGS) entry which is preliminary data.</text>
</comment>
<organism evidence="4 5">
    <name type="scientific">Lacrimispora xylanisolvens</name>
    <dbReference type="NCBI Taxonomy" id="384636"/>
    <lineage>
        <taxon>Bacteria</taxon>
        <taxon>Bacillati</taxon>
        <taxon>Bacillota</taxon>
        <taxon>Clostridia</taxon>
        <taxon>Lachnospirales</taxon>
        <taxon>Lachnospiraceae</taxon>
        <taxon>Lacrimispora</taxon>
    </lineage>
</organism>
<keyword evidence="3" id="KW-0732">Signal</keyword>
<reference evidence="4 5" key="1">
    <citation type="submission" date="2018-02" db="EMBL/GenBank/DDBJ databases">
        <title>Genomic Encyclopedia of Archaeal and Bacterial Type Strains, Phase II (KMG-II): from individual species to whole genera.</title>
        <authorList>
            <person name="Goeker M."/>
        </authorList>
    </citation>
    <scope>NUCLEOTIDE SEQUENCE [LARGE SCALE GENOMIC DNA]</scope>
    <source>
        <strain evidence="4 5">DSM 3808</strain>
    </source>
</reference>
<dbReference type="Proteomes" id="UP000237749">
    <property type="component" value="Unassembled WGS sequence"/>
</dbReference>
<dbReference type="InterPro" id="IPR012332">
    <property type="entry name" value="Autotransporter_pectin_lyase_C"/>
</dbReference>
<keyword evidence="2" id="KW-0472">Membrane</keyword>
<feature type="signal peptide" evidence="3">
    <location>
        <begin position="1"/>
        <end position="31"/>
    </location>
</feature>
<keyword evidence="5" id="KW-1185">Reference proteome</keyword>
<proteinExistence type="predicted"/>
<evidence type="ECO:0000256" key="1">
    <source>
        <dbReference type="SAM" id="MobiDB-lite"/>
    </source>
</evidence>
<feature type="compositionally biased region" description="Low complexity" evidence="1">
    <location>
        <begin position="592"/>
        <end position="608"/>
    </location>
</feature>
<dbReference type="EMBL" id="PTJA01000002">
    <property type="protein sequence ID" value="PPK82357.1"/>
    <property type="molecule type" value="Genomic_DNA"/>
</dbReference>
<feature type="region of interest" description="Disordered" evidence="1">
    <location>
        <begin position="585"/>
        <end position="612"/>
    </location>
</feature>
<feature type="region of interest" description="Disordered" evidence="1">
    <location>
        <begin position="35"/>
        <end position="124"/>
    </location>
</feature>